<reference evidence="1" key="1">
    <citation type="submission" date="2023-10" db="EMBL/GenBank/DDBJ databases">
        <title>Genome assemblies of two species of porcelain crab, Petrolisthes cinctipes and Petrolisthes manimaculis (Anomura: Porcellanidae).</title>
        <authorList>
            <person name="Angst P."/>
        </authorList>
    </citation>
    <scope>NUCLEOTIDE SEQUENCE</scope>
    <source>
        <strain evidence="1">PB745_01</strain>
        <tissue evidence="1">Gill</tissue>
    </source>
</reference>
<accession>A0AAE1EUK1</accession>
<dbReference type="EMBL" id="JAWQEG010004388">
    <property type="protein sequence ID" value="KAK3861854.1"/>
    <property type="molecule type" value="Genomic_DNA"/>
</dbReference>
<organism evidence="1 2">
    <name type="scientific">Petrolisthes cinctipes</name>
    <name type="common">Flat porcelain crab</name>
    <dbReference type="NCBI Taxonomy" id="88211"/>
    <lineage>
        <taxon>Eukaryota</taxon>
        <taxon>Metazoa</taxon>
        <taxon>Ecdysozoa</taxon>
        <taxon>Arthropoda</taxon>
        <taxon>Crustacea</taxon>
        <taxon>Multicrustacea</taxon>
        <taxon>Malacostraca</taxon>
        <taxon>Eumalacostraca</taxon>
        <taxon>Eucarida</taxon>
        <taxon>Decapoda</taxon>
        <taxon>Pleocyemata</taxon>
        <taxon>Anomura</taxon>
        <taxon>Galatheoidea</taxon>
        <taxon>Porcellanidae</taxon>
        <taxon>Petrolisthes</taxon>
    </lineage>
</organism>
<evidence type="ECO:0000313" key="2">
    <source>
        <dbReference type="Proteomes" id="UP001286313"/>
    </source>
</evidence>
<gene>
    <name evidence="1" type="ORF">Pcinc_032219</name>
</gene>
<comment type="caution">
    <text evidence="1">The sequence shown here is derived from an EMBL/GenBank/DDBJ whole genome shotgun (WGS) entry which is preliminary data.</text>
</comment>
<evidence type="ECO:0000313" key="1">
    <source>
        <dbReference type="EMBL" id="KAK3861854.1"/>
    </source>
</evidence>
<sequence length="134" mass="14902">MNGIKLFLAGKPLRRNCVHVESVREKNTVQGVDGMVQFERQNLGFSVVESDDVTILRVSEGCERLCVGGVSGGAGRLRGYKGDEEPGTNMSAVRATRHYNQGALSHWWARRPSTTLTKCTSRARNRFTGIHHHH</sequence>
<protein>
    <submittedName>
        <fullName evidence="1">Uncharacterized protein</fullName>
    </submittedName>
</protein>
<name>A0AAE1EUK1_PETCI</name>
<proteinExistence type="predicted"/>
<dbReference type="Proteomes" id="UP001286313">
    <property type="component" value="Unassembled WGS sequence"/>
</dbReference>
<keyword evidence="2" id="KW-1185">Reference proteome</keyword>
<dbReference type="AlphaFoldDB" id="A0AAE1EUK1"/>